<evidence type="ECO:0000313" key="5">
    <source>
        <dbReference type="Proteomes" id="UP000032568"/>
    </source>
</evidence>
<dbReference type="EMBL" id="CP059735">
    <property type="protein sequence ID" value="WDE01077.1"/>
    <property type="molecule type" value="Genomic_DNA"/>
</dbReference>
<protein>
    <submittedName>
        <fullName evidence="4">PEP-CTERM sorting domain-containing protein</fullName>
    </submittedName>
</protein>
<gene>
    <name evidence="4" type="ORF">SG35_010835</name>
</gene>
<evidence type="ECO:0000256" key="2">
    <source>
        <dbReference type="SAM" id="SignalP"/>
    </source>
</evidence>
<evidence type="ECO:0000259" key="3">
    <source>
        <dbReference type="Pfam" id="PF07589"/>
    </source>
</evidence>
<proteinExistence type="predicted"/>
<reference evidence="4 5" key="1">
    <citation type="journal article" date="2015" name="Genome Announc.">
        <title>Draft Genome Sequences of Marine Isolates of Thalassomonas viridans and Thalassomonas actiniarum.</title>
        <authorList>
            <person name="Olonade I."/>
            <person name="van Zyl L.J."/>
            <person name="Trindade M."/>
        </authorList>
    </citation>
    <scope>NUCLEOTIDE SEQUENCE [LARGE SCALE GENOMIC DNA]</scope>
    <source>
        <strain evidence="4 5">A5K-106</strain>
    </source>
</reference>
<organism evidence="4 5">
    <name type="scientific">Thalassomonas actiniarum</name>
    <dbReference type="NCBI Taxonomy" id="485447"/>
    <lineage>
        <taxon>Bacteria</taxon>
        <taxon>Pseudomonadati</taxon>
        <taxon>Pseudomonadota</taxon>
        <taxon>Gammaproteobacteria</taxon>
        <taxon>Alteromonadales</taxon>
        <taxon>Colwelliaceae</taxon>
        <taxon>Thalassomonas</taxon>
    </lineage>
</organism>
<dbReference type="RefSeq" id="WP_044833491.1">
    <property type="nucleotide sequence ID" value="NZ_CP059735.1"/>
</dbReference>
<reference evidence="4 5" key="2">
    <citation type="journal article" date="2022" name="Mar. Drugs">
        <title>Bioassay-Guided Fractionation Leads to the Detection of Cholic Acid Generated by the Rare Thalassomonas sp.</title>
        <authorList>
            <person name="Pheiffer F."/>
            <person name="Schneider Y.K."/>
            <person name="Hansen E.H."/>
            <person name="Andersen J.H."/>
            <person name="Isaksson J."/>
            <person name="Busche T."/>
            <person name="R C."/>
            <person name="Kalinowski J."/>
            <person name="Zyl L.V."/>
            <person name="Trindade M."/>
        </authorList>
    </citation>
    <scope>NUCLEOTIDE SEQUENCE [LARGE SCALE GENOMIC DNA]</scope>
    <source>
        <strain evidence="4 5">A5K-106</strain>
    </source>
</reference>
<feature type="region of interest" description="Disordered" evidence="1">
    <location>
        <begin position="166"/>
        <end position="191"/>
    </location>
</feature>
<feature type="domain" description="Ice-binding protein C-terminal" evidence="3">
    <location>
        <begin position="194"/>
        <end position="214"/>
    </location>
</feature>
<evidence type="ECO:0000256" key="1">
    <source>
        <dbReference type="SAM" id="MobiDB-lite"/>
    </source>
</evidence>
<dbReference type="Pfam" id="PF07589">
    <property type="entry name" value="PEP-CTERM"/>
    <property type="match status" value="1"/>
</dbReference>
<dbReference type="KEGG" id="tact:SG35_010835"/>
<dbReference type="InterPro" id="IPR013424">
    <property type="entry name" value="Ice-binding_C"/>
</dbReference>
<keyword evidence="5" id="KW-1185">Reference proteome</keyword>
<feature type="signal peptide" evidence="2">
    <location>
        <begin position="1"/>
        <end position="19"/>
    </location>
</feature>
<name>A0AAF0C3D1_9GAMM</name>
<keyword evidence="2" id="KW-0732">Signal</keyword>
<sequence>MIKILISAILLCFSVTSQASLITFDDWQYNSGDHIDWQVSIDDESHEDYFTFNISIGEVNPSGDILGFAFDSSADFNLSTDLVNYSGYELSSFGTDSLSCGRGCNFNGAIRNGFDYIFRVGQQGSGSDYVSEFSFGLAKNGLTLDESLFTRVGIRAQSVGNNCDSSSCNGSVKDYSQTPGTDIPTPPSDDVTEVPEPGTAFLLALALIGFTVRRQK</sequence>
<dbReference type="AlphaFoldDB" id="A0AAF0C3D1"/>
<accession>A0AAF0C3D1</accession>
<dbReference type="Proteomes" id="UP000032568">
    <property type="component" value="Chromosome"/>
</dbReference>
<evidence type="ECO:0000313" key="4">
    <source>
        <dbReference type="EMBL" id="WDE01077.1"/>
    </source>
</evidence>
<dbReference type="NCBIfam" id="TIGR02595">
    <property type="entry name" value="PEP_CTERM"/>
    <property type="match status" value="1"/>
</dbReference>
<feature type="chain" id="PRO_5042127059" evidence="2">
    <location>
        <begin position="20"/>
        <end position="216"/>
    </location>
</feature>